<feature type="chain" id="PRO_5042976578" description="Secreted protein" evidence="1">
    <location>
        <begin position="16"/>
        <end position="72"/>
    </location>
</feature>
<evidence type="ECO:0000313" key="2">
    <source>
        <dbReference type="EMBL" id="KAK3936844.1"/>
    </source>
</evidence>
<gene>
    <name evidence="2" type="ORF">QBC46DRAFT_23378</name>
</gene>
<sequence length="72" mass="7656">MFISVIVLAILGALAARSACCCLLLEGSTAQAVRFSIPMPLCDTEKLRSSAEGLVDPKLYIISSVSQRRSPS</sequence>
<name>A0AAN6S1B7_9PEZI</name>
<dbReference type="AlphaFoldDB" id="A0AAN6S1B7"/>
<proteinExistence type="predicted"/>
<dbReference type="EMBL" id="MU853871">
    <property type="protein sequence ID" value="KAK3936844.1"/>
    <property type="molecule type" value="Genomic_DNA"/>
</dbReference>
<feature type="signal peptide" evidence="1">
    <location>
        <begin position="1"/>
        <end position="15"/>
    </location>
</feature>
<comment type="caution">
    <text evidence="2">The sequence shown here is derived from an EMBL/GenBank/DDBJ whole genome shotgun (WGS) entry which is preliminary data.</text>
</comment>
<evidence type="ECO:0000256" key="1">
    <source>
        <dbReference type="SAM" id="SignalP"/>
    </source>
</evidence>
<keyword evidence="1" id="KW-0732">Signal</keyword>
<protein>
    <recommendedName>
        <fullName evidence="4">Secreted protein</fullName>
    </recommendedName>
</protein>
<keyword evidence="3" id="KW-1185">Reference proteome</keyword>
<organism evidence="2 3">
    <name type="scientific">Diplogelasinospora grovesii</name>
    <dbReference type="NCBI Taxonomy" id="303347"/>
    <lineage>
        <taxon>Eukaryota</taxon>
        <taxon>Fungi</taxon>
        <taxon>Dikarya</taxon>
        <taxon>Ascomycota</taxon>
        <taxon>Pezizomycotina</taxon>
        <taxon>Sordariomycetes</taxon>
        <taxon>Sordariomycetidae</taxon>
        <taxon>Sordariales</taxon>
        <taxon>Diplogelasinosporaceae</taxon>
        <taxon>Diplogelasinospora</taxon>
    </lineage>
</organism>
<accession>A0AAN6S1B7</accession>
<evidence type="ECO:0008006" key="4">
    <source>
        <dbReference type="Google" id="ProtNLM"/>
    </source>
</evidence>
<dbReference type="Proteomes" id="UP001303473">
    <property type="component" value="Unassembled WGS sequence"/>
</dbReference>
<reference evidence="3" key="1">
    <citation type="journal article" date="2023" name="Mol. Phylogenet. Evol.">
        <title>Genome-scale phylogeny and comparative genomics of the fungal order Sordariales.</title>
        <authorList>
            <person name="Hensen N."/>
            <person name="Bonometti L."/>
            <person name="Westerberg I."/>
            <person name="Brannstrom I.O."/>
            <person name="Guillou S."/>
            <person name="Cros-Aarteil S."/>
            <person name="Calhoun S."/>
            <person name="Haridas S."/>
            <person name="Kuo A."/>
            <person name="Mondo S."/>
            <person name="Pangilinan J."/>
            <person name="Riley R."/>
            <person name="LaButti K."/>
            <person name="Andreopoulos B."/>
            <person name="Lipzen A."/>
            <person name="Chen C."/>
            <person name="Yan M."/>
            <person name="Daum C."/>
            <person name="Ng V."/>
            <person name="Clum A."/>
            <person name="Steindorff A."/>
            <person name="Ohm R.A."/>
            <person name="Martin F."/>
            <person name="Silar P."/>
            <person name="Natvig D.O."/>
            <person name="Lalanne C."/>
            <person name="Gautier V."/>
            <person name="Ament-Velasquez S.L."/>
            <person name="Kruys A."/>
            <person name="Hutchinson M.I."/>
            <person name="Powell A.J."/>
            <person name="Barry K."/>
            <person name="Miller A.N."/>
            <person name="Grigoriev I.V."/>
            <person name="Debuchy R."/>
            <person name="Gladieux P."/>
            <person name="Hiltunen Thoren M."/>
            <person name="Johannesson H."/>
        </authorList>
    </citation>
    <scope>NUCLEOTIDE SEQUENCE [LARGE SCALE GENOMIC DNA]</scope>
    <source>
        <strain evidence="3">CBS 340.73</strain>
    </source>
</reference>
<evidence type="ECO:0000313" key="3">
    <source>
        <dbReference type="Proteomes" id="UP001303473"/>
    </source>
</evidence>